<gene>
    <name evidence="10" type="ORF">MMF94_11530</name>
</gene>
<feature type="transmembrane region" description="Helical" evidence="7">
    <location>
        <begin position="282"/>
        <end position="301"/>
    </location>
</feature>
<dbReference type="CDD" id="cd06261">
    <property type="entry name" value="TM_PBP2"/>
    <property type="match status" value="1"/>
</dbReference>
<dbReference type="PANTHER" id="PTHR30193">
    <property type="entry name" value="ABC TRANSPORTER PERMEASE PROTEIN"/>
    <property type="match status" value="1"/>
</dbReference>
<dbReference type="InterPro" id="IPR051393">
    <property type="entry name" value="ABC_transporter_permease"/>
</dbReference>
<feature type="domain" description="ABC transmembrane type-1" evidence="9">
    <location>
        <begin position="90"/>
        <end position="302"/>
    </location>
</feature>
<dbReference type="Pfam" id="PF00528">
    <property type="entry name" value="BPD_transp_1"/>
    <property type="match status" value="1"/>
</dbReference>
<evidence type="ECO:0000256" key="4">
    <source>
        <dbReference type="ARBA" id="ARBA00022692"/>
    </source>
</evidence>
<dbReference type="PANTHER" id="PTHR30193:SF41">
    <property type="entry name" value="DIACETYLCHITOBIOSE UPTAKE SYSTEM PERMEASE PROTEIN NGCF"/>
    <property type="match status" value="1"/>
</dbReference>
<dbReference type="Gene3D" id="1.10.3720.10">
    <property type="entry name" value="MetI-like"/>
    <property type="match status" value="1"/>
</dbReference>
<feature type="transmembrane region" description="Helical" evidence="7">
    <location>
        <begin position="127"/>
        <end position="147"/>
    </location>
</feature>
<keyword evidence="6 7" id="KW-0472">Membrane</keyword>
<evidence type="ECO:0000256" key="8">
    <source>
        <dbReference type="SAM" id="MobiDB-lite"/>
    </source>
</evidence>
<comment type="caution">
    <text evidence="10">The sequence shown here is derived from an EMBL/GenBank/DDBJ whole genome shotgun (WGS) entry which is preliminary data.</text>
</comment>
<keyword evidence="3" id="KW-1003">Cell membrane</keyword>
<dbReference type="SUPFAM" id="SSF161098">
    <property type="entry name" value="MetI-like"/>
    <property type="match status" value="1"/>
</dbReference>
<organism evidence="10 11">
    <name type="scientific">Pseudonocardia alaniniphila</name>
    <dbReference type="NCBI Taxonomy" id="75291"/>
    <lineage>
        <taxon>Bacteria</taxon>
        <taxon>Bacillati</taxon>
        <taxon>Actinomycetota</taxon>
        <taxon>Actinomycetes</taxon>
        <taxon>Pseudonocardiales</taxon>
        <taxon>Pseudonocardiaceae</taxon>
        <taxon>Pseudonocardia</taxon>
    </lineage>
</organism>
<feature type="transmembrane region" description="Helical" evidence="7">
    <location>
        <begin position="224"/>
        <end position="243"/>
    </location>
</feature>
<evidence type="ECO:0000256" key="6">
    <source>
        <dbReference type="ARBA" id="ARBA00023136"/>
    </source>
</evidence>
<proteinExistence type="inferred from homology"/>
<dbReference type="RefSeq" id="WP_241036350.1">
    <property type="nucleotide sequence ID" value="NZ_BAAAJF010000002.1"/>
</dbReference>
<evidence type="ECO:0000313" key="11">
    <source>
        <dbReference type="Proteomes" id="UP001299970"/>
    </source>
</evidence>
<accession>A0ABS9TCP9</accession>
<evidence type="ECO:0000256" key="3">
    <source>
        <dbReference type="ARBA" id="ARBA00022475"/>
    </source>
</evidence>
<keyword evidence="2 7" id="KW-0813">Transport</keyword>
<dbReference type="EMBL" id="JAKXMK010000009">
    <property type="protein sequence ID" value="MCH6166316.1"/>
    <property type="molecule type" value="Genomic_DNA"/>
</dbReference>
<protein>
    <submittedName>
        <fullName evidence="10">Sugar ABC transporter permease</fullName>
    </submittedName>
</protein>
<feature type="region of interest" description="Disordered" evidence="8">
    <location>
        <begin position="1"/>
        <end position="23"/>
    </location>
</feature>
<comment type="similarity">
    <text evidence="7">Belongs to the binding-protein-dependent transport system permease family.</text>
</comment>
<dbReference type="InterPro" id="IPR000515">
    <property type="entry name" value="MetI-like"/>
</dbReference>
<evidence type="ECO:0000256" key="1">
    <source>
        <dbReference type="ARBA" id="ARBA00004651"/>
    </source>
</evidence>
<keyword evidence="5 7" id="KW-1133">Transmembrane helix</keyword>
<evidence type="ECO:0000256" key="7">
    <source>
        <dbReference type="RuleBase" id="RU363032"/>
    </source>
</evidence>
<dbReference type="Proteomes" id="UP001299970">
    <property type="component" value="Unassembled WGS sequence"/>
</dbReference>
<evidence type="ECO:0000259" key="9">
    <source>
        <dbReference type="PROSITE" id="PS50928"/>
    </source>
</evidence>
<keyword evidence="11" id="KW-1185">Reference proteome</keyword>
<feature type="transmembrane region" description="Helical" evidence="7">
    <location>
        <begin position="185"/>
        <end position="203"/>
    </location>
</feature>
<dbReference type="InterPro" id="IPR035906">
    <property type="entry name" value="MetI-like_sf"/>
</dbReference>
<comment type="subcellular location">
    <subcellularLocation>
        <location evidence="1 7">Cell membrane</location>
        <topology evidence="1 7">Multi-pass membrane protein</topology>
    </subcellularLocation>
</comment>
<evidence type="ECO:0000313" key="10">
    <source>
        <dbReference type="EMBL" id="MCH6166316.1"/>
    </source>
</evidence>
<dbReference type="PROSITE" id="PS50928">
    <property type="entry name" value="ABC_TM1"/>
    <property type="match status" value="1"/>
</dbReference>
<sequence length="313" mass="33827">MSAVTTGIGATTRDGTGARTRRNRRRRPWRAAVLFLTPFAVLYLLLWAVPVVHGLYLSATDVNVAEGTGGFVGLNNYVTLFGDSDFHAAFGHTLLFVVLNVPVLVAAGLVLALLLNRDLGGRNAIRAAFVSPYLLPGAAVALIWNLVLNPVNGSLNTVLQAIGLPAQQWLSQPGEAMGGVVLLTLWWRVGFPLLILLAALQDIPKQLYEAARIDGANPWQQFRYVTLPGIAPVLGLVILLRLIDSFKVFEQVYLLTEGGPSGSTRVVLQMLYETGFRDFRTGYAAAIGWTLALVILVVAIVQQILTRRSSGNG</sequence>
<evidence type="ECO:0000256" key="5">
    <source>
        <dbReference type="ARBA" id="ARBA00022989"/>
    </source>
</evidence>
<reference evidence="10 11" key="1">
    <citation type="submission" date="2022-03" db="EMBL/GenBank/DDBJ databases">
        <title>Pseudonocardia alaer sp. nov., a novel actinomycete isolated from reed forest soil.</title>
        <authorList>
            <person name="Wang L."/>
        </authorList>
    </citation>
    <scope>NUCLEOTIDE SEQUENCE [LARGE SCALE GENOMIC DNA]</scope>
    <source>
        <strain evidence="10 11">Y-16303</strain>
    </source>
</reference>
<keyword evidence="4 7" id="KW-0812">Transmembrane</keyword>
<feature type="transmembrane region" description="Helical" evidence="7">
    <location>
        <begin position="94"/>
        <end position="115"/>
    </location>
</feature>
<feature type="compositionally biased region" description="Low complexity" evidence="8">
    <location>
        <begin position="1"/>
        <end position="18"/>
    </location>
</feature>
<name>A0ABS9TCP9_9PSEU</name>
<evidence type="ECO:0000256" key="2">
    <source>
        <dbReference type="ARBA" id="ARBA00022448"/>
    </source>
</evidence>
<feature type="transmembrane region" description="Helical" evidence="7">
    <location>
        <begin position="29"/>
        <end position="49"/>
    </location>
</feature>